<dbReference type="Proteomes" id="UP000578091">
    <property type="component" value="Unassembled WGS sequence"/>
</dbReference>
<keyword evidence="1" id="KW-0812">Transmembrane</keyword>
<feature type="transmembrane region" description="Helical" evidence="1">
    <location>
        <begin position="40"/>
        <end position="62"/>
    </location>
</feature>
<keyword evidence="1" id="KW-1133">Transmembrane helix</keyword>
<evidence type="ECO:0000256" key="1">
    <source>
        <dbReference type="SAM" id="Phobius"/>
    </source>
</evidence>
<reference evidence="2 3" key="1">
    <citation type="submission" date="2020-07" db="EMBL/GenBank/DDBJ databases">
        <title>Luteimonas sp. SJ-92.</title>
        <authorList>
            <person name="Huang X.-X."/>
            <person name="Xu L."/>
            <person name="Sun J.-Q."/>
        </authorList>
    </citation>
    <scope>NUCLEOTIDE SEQUENCE [LARGE SCALE GENOMIC DNA]</scope>
    <source>
        <strain evidence="2 3">SJ-92</strain>
    </source>
</reference>
<protein>
    <submittedName>
        <fullName evidence="2">Uncharacterized protein</fullName>
    </submittedName>
</protein>
<keyword evidence="1" id="KW-0472">Membrane</keyword>
<keyword evidence="3" id="KW-1185">Reference proteome</keyword>
<comment type="caution">
    <text evidence="2">The sequence shown here is derived from an EMBL/GenBank/DDBJ whole genome shotgun (WGS) entry which is preliminary data.</text>
</comment>
<evidence type="ECO:0000313" key="2">
    <source>
        <dbReference type="EMBL" id="NZA27695.1"/>
    </source>
</evidence>
<sequence length="233" mass="26070">MPTSTSRRKATPDEVESLRKLLTEAPNTLKRLMRGAGNALVLWAASLLFVVVAWLVVGWVLGKAFNLNLGLQSSTTVWLVAVATPVCAGIALLSSIRWVRSWPDYRSQLRDDLTRAEVNEERYVFSEAKRFQEPEHGGLIYFLRSTENEVFTVYDYESQELGVDDKDPLLSSYRPQTELLVVRAPSSGRVLKSQPSGAELSVGPPLELTAQPAEWPDAECPCPIPWDQLEQRL</sequence>
<organism evidence="2 3">
    <name type="scientific">Luteimonas salinisoli</name>
    <dbReference type="NCBI Taxonomy" id="2752307"/>
    <lineage>
        <taxon>Bacteria</taxon>
        <taxon>Pseudomonadati</taxon>
        <taxon>Pseudomonadota</taxon>
        <taxon>Gammaproteobacteria</taxon>
        <taxon>Lysobacterales</taxon>
        <taxon>Lysobacteraceae</taxon>
        <taxon>Luteimonas</taxon>
    </lineage>
</organism>
<proteinExistence type="predicted"/>
<accession>A0A853JFR8</accession>
<dbReference type="EMBL" id="JACCKA010000085">
    <property type="protein sequence ID" value="NZA27695.1"/>
    <property type="molecule type" value="Genomic_DNA"/>
</dbReference>
<dbReference type="RefSeq" id="WP_180679463.1">
    <property type="nucleotide sequence ID" value="NZ_JACCKA010000085.1"/>
</dbReference>
<evidence type="ECO:0000313" key="3">
    <source>
        <dbReference type="Proteomes" id="UP000578091"/>
    </source>
</evidence>
<feature type="transmembrane region" description="Helical" evidence="1">
    <location>
        <begin position="77"/>
        <end position="99"/>
    </location>
</feature>
<name>A0A853JFR8_9GAMM</name>
<dbReference type="AlphaFoldDB" id="A0A853JFR8"/>
<gene>
    <name evidence="2" type="ORF">H0E84_15040</name>
</gene>